<dbReference type="SUPFAM" id="SSF51197">
    <property type="entry name" value="Clavaminate synthase-like"/>
    <property type="match status" value="1"/>
</dbReference>
<dbReference type="InterPro" id="IPR027443">
    <property type="entry name" value="IPNS-like_sf"/>
</dbReference>
<evidence type="ECO:0000313" key="2">
    <source>
        <dbReference type="Proteomes" id="UP001221142"/>
    </source>
</evidence>
<evidence type="ECO:0000313" key="1">
    <source>
        <dbReference type="EMBL" id="KAJ7644725.1"/>
    </source>
</evidence>
<keyword evidence="2" id="KW-1185">Reference proteome</keyword>
<proteinExistence type="predicted"/>
<dbReference type="EMBL" id="JARKIF010000003">
    <property type="protein sequence ID" value="KAJ7644725.1"/>
    <property type="molecule type" value="Genomic_DNA"/>
</dbReference>
<dbReference type="Proteomes" id="UP001221142">
    <property type="component" value="Unassembled WGS sequence"/>
</dbReference>
<dbReference type="Gene3D" id="2.60.120.330">
    <property type="entry name" value="B-lactam Antibiotic, Isopenicillin N Synthase, Chain"/>
    <property type="match status" value="1"/>
</dbReference>
<gene>
    <name evidence="1" type="ORF">FB45DRAFT_1053406</name>
</gene>
<dbReference type="AlphaFoldDB" id="A0AAD7CCH6"/>
<accession>A0AAD7CCH6</accession>
<comment type="caution">
    <text evidence="1">The sequence shown here is derived from an EMBL/GenBank/DDBJ whole genome shotgun (WGS) entry which is preliminary data.</text>
</comment>
<name>A0AAD7CCH6_9AGAR</name>
<sequence>MSVGRTMYSPPSSTLRAIAAASGDTRSRSFVGVDYDVRLEPILSCVSPERPTKYEVITAGEYIQGQLSAIYGH</sequence>
<protein>
    <submittedName>
        <fullName evidence="1">Uncharacterized protein</fullName>
    </submittedName>
</protein>
<organism evidence="1 2">
    <name type="scientific">Roridomyces roridus</name>
    <dbReference type="NCBI Taxonomy" id="1738132"/>
    <lineage>
        <taxon>Eukaryota</taxon>
        <taxon>Fungi</taxon>
        <taxon>Dikarya</taxon>
        <taxon>Basidiomycota</taxon>
        <taxon>Agaricomycotina</taxon>
        <taxon>Agaricomycetes</taxon>
        <taxon>Agaricomycetidae</taxon>
        <taxon>Agaricales</taxon>
        <taxon>Marasmiineae</taxon>
        <taxon>Mycenaceae</taxon>
        <taxon>Roridomyces</taxon>
    </lineage>
</organism>
<reference evidence="1" key="1">
    <citation type="submission" date="2023-03" db="EMBL/GenBank/DDBJ databases">
        <title>Massive genome expansion in bonnet fungi (Mycena s.s.) driven by repeated elements and novel gene families across ecological guilds.</title>
        <authorList>
            <consortium name="Lawrence Berkeley National Laboratory"/>
            <person name="Harder C.B."/>
            <person name="Miyauchi S."/>
            <person name="Viragh M."/>
            <person name="Kuo A."/>
            <person name="Thoen E."/>
            <person name="Andreopoulos B."/>
            <person name="Lu D."/>
            <person name="Skrede I."/>
            <person name="Drula E."/>
            <person name="Henrissat B."/>
            <person name="Morin E."/>
            <person name="Kohler A."/>
            <person name="Barry K."/>
            <person name="LaButti K."/>
            <person name="Morin E."/>
            <person name="Salamov A."/>
            <person name="Lipzen A."/>
            <person name="Mereny Z."/>
            <person name="Hegedus B."/>
            <person name="Baldrian P."/>
            <person name="Stursova M."/>
            <person name="Weitz H."/>
            <person name="Taylor A."/>
            <person name="Grigoriev I.V."/>
            <person name="Nagy L.G."/>
            <person name="Martin F."/>
            <person name="Kauserud H."/>
        </authorList>
    </citation>
    <scope>NUCLEOTIDE SEQUENCE</scope>
    <source>
        <strain evidence="1">9284</strain>
    </source>
</reference>